<proteinExistence type="predicted"/>
<organism evidence="2 3">
    <name type="scientific">Alloprevotella tannerae ATCC 51259</name>
    <dbReference type="NCBI Taxonomy" id="626522"/>
    <lineage>
        <taxon>Bacteria</taxon>
        <taxon>Pseudomonadati</taxon>
        <taxon>Bacteroidota</taxon>
        <taxon>Bacteroidia</taxon>
        <taxon>Bacteroidales</taxon>
        <taxon>Prevotellaceae</taxon>
        <taxon>Alloprevotella</taxon>
    </lineage>
</organism>
<dbReference type="HOGENOM" id="CLU_2509963_0_0_10"/>
<keyword evidence="1" id="KW-1133">Transmembrane helix</keyword>
<keyword evidence="1" id="KW-0472">Membrane</keyword>
<name>C9LHY4_9BACT</name>
<protein>
    <submittedName>
        <fullName evidence="2">Uncharacterized protein</fullName>
    </submittedName>
</protein>
<sequence>MLRVNRCKHGQCAYEDAIILTIYQIQQTMICIFVNFTLRLFPNFRKTKKIMHETKEKIKKNFCTIYFHLSLWRQIICRISKIEKL</sequence>
<keyword evidence="1" id="KW-0812">Transmembrane</keyword>
<gene>
    <name evidence="2" type="ORF">GCWU000325_01838</name>
</gene>
<dbReference type="STRING" id="626522.GCWU000325_01838"/>
<keyword evidence="3" id="KW-1185">Reference proteome</keyword>
<evidence type="ECO:0000256" key="1">
    <source>
        <dbReference type="SAM" id="Phobius"/>
    </source>
</evidence>
<feature type="transmembrane region" description="Helical" evidence="1">
    <location>
        <begin position="20"/>
        <end position="41"/>
    </location>
</feature>
<evidence type="ECO:0000313" key="3">
    <source>
        <dbReference type="Proteomes" id="UP000003460"/>
    </source>
</evidence>
<dbReference type="EMBL" id="ACIJ02000022">
    <property type="protein sequence ID" value="EEX71100.1"/>
    <property type="molecule type" value="Genomic_DNA"/>
</dbReference>
<dbReference type="AlphaFoldDB" id="C9LHY4"/>
<accession>C9LHY4</accession>
<comment type="caution">
    <text evidence="2">The sequence shown here is derived from an EMBL/GenBank/DDBJ whole genome shotgun (WGS) entry which is preliminary data.</text>
</comment>
<reference evidence="2" key="1">
    <citation type="submission" date="2009-09" db="EMBL/GenBank/DDBJ databases">
        <authorList>
            <person name="Weinstock G."/>
            <person name="Sodergren E."/>
            <person name="Clifton S."/>
            <person name="Fulton L."/>
            <person name="Fulton B."/>
            <person name="Courtney L."/>
            <person name="Fronick C."/>
            <person name="Harrison M."/>
            <person name="Strong C."/>
            <person name="Farmer C."/>
            <person name="Delahaunty K."/>
            <person name="Markovic C."/>
            <person name="Hall O."/>
            <person name="Minx P."/>
            <person name="Tomlinson C."/>
            <person name="Mitreva M."/>
            <person name="Nelson J."/>
            <person name="Hou S."/>
            <person name="Wollam A."/>
            <person name="Pepin K.H."/>
            <person name="Johnson M."/>
            <person name="Bhonagiri V."/>
            <person name="Nash W.E."/>
            <person name="Warren W."/>
            <person name="Chinwalla A."/>
            <person name="Mardis E.R."/>
            <person name="Wilson R.K."/>
        </authorList>
    </citation>
    <scope>NUCLEOTIDE SEQUENCE [LARGE SCALE GENOMIC DNA]</scope>
    <source>
        <strain evidence="2">ATCC 51259</strain>
    </source>
</reference>
<evidence type="ECO:0000313" key="2">
    <source>
        <dbReference type="EMBL" id="EEX71100.1"/>
    </source>
</evidence>
<dbReference type="Proteomes" id="UP000003460">
    <property type="component" value="Unassembled WGS sequence"/>
</dbReference>